<evidence type="ECO:0000259" key="18">
    <source>
        <dbReference type="PROSITE" id="PS50075"/>
    </source>
</evidence>
<keyword evidence="23" id="KW-1185">Reference proteome</keyword>
<dbReference type="Pfam" id="PF05270">
    <property type="entry name" value="AbfB"/>
    <property type="match status" value="1"/>
</dbReference>
<dbReference type="Gene3D" id="1.10.1200.10">
    <property type="entry name" value="ACP-like"/>
    <property type="match status" value="1"/>
</dbReference>
<keyword evidence="15" id="KW-1015">Disulfide bond</keyword>
<feature type="disulfide bond" evidence="15">
    <location>
        <begin position="315"/>
        <end position="316"/>
    </location>
</feature>
<dbReference type="Gene3D" id="3.90.180.10">
    <property type="entry name" value="Medium-chain alcohol dehydrogenases, catalytic domain"/>
    <property type="match status" value="1"/>
</dbReference>
<keyword evidence="7 17" id="KW-0378">Hydrolase</keyword>
<evidence type="ECO:0000256" key="4">
    <source>
        <dbReference type="ARBA" id="ARBA00022553"/>
    </source>
</evidence>
<evidence type="ECO:0000256" key="7">
    <source>
        <dbReference type="ARBA" id="ARBA00022801"/>
    </source>
</evidence>
<dbReference type="PANTHER" id="PTHR39447">
    <property type="entry name" value="ALPHA-L-ARABINOFURANOSIDASE B"/>
    <property type="match status" value="1"/>
</dbReference>
<dbReference type="GO" id="GO:0016491">
    <property type="term" value="F:oxidoreductase activity"/>
    <property type="evidence" value="ECO:0007669"/>
    <property type="project" value="UniProtKB-KW"/>
</dbReference>
<feature type="active site" description="Nucleophile" evidence="14">
    <location>
        <position position="360"/>
    </location>
</feature>
<feature type="domain" description="Myb-like" evidence="19">
    <location>
        <begin position="4"/>
        <end position="56"/>
    </location>
</feature>
<comment type="pathway">
    <text evidence="17">Glycan metabolism; L-arabinan degradation.</text>
</comment>
<dbReference type="Gene3D" id="2.80.10.50">
    <property type="match status" value="1"/>
</dbReference>
<dbReference type="Pfam" id="PF08659">
    <property type="entry name" value="KR"/>
    <property type="match status" value="1"/>
</dbReference>
<dbReference type="InterPro" id="IPR011032">
    <property type="entry name" value="GroES-like_sf"/>
</dbReference>
<dbReference type="SMART" id="SM00717">
    <property type="entry name" value="SANT"/>
    <property type="match status" value="2"/>
</dbReference>
<dbReference type="InterPro" id="IPR013217">
    <property type="entry name" value="Methyltransf_12"/>
</dbReference>
<dbReference type="Gene3D" id="1.10.10.60">
    <property type="entry name" value="Homeodomain-like"/>
    <property type="match status" value="2"/>
</dbReference>
<dbReference type="InterPro" id="IPR020843">
    <property type="entry name" value="ER"/>
</dbReference>
<evidence type="ECO:0000256" key="6">
    <source>
        <dbReference type="ARBA" id="ARBA00022729"/>
    </source>
</evidence>
<feature type="domain" description="HTH myb-type" evidence="20">
    <location>
        <begin position="1"/>
        <end position="54"/>
    </location>
</feature>
<dbReference type="Pfam" id="PF00550">
    <property type="entry name" value="PP-binding"/>
    <property type="match status" value="1"/>
</dbReference>
<dbReference type="GO" id="GO:0005576">
    <property type="term" value="C:extracellular region"/>
    <property type="evidence" value="ECO:0007669"/>
    <property type="project" value="UniProtKB-SubCell"/>
</dbReference>
<feature type="disulfide bond" evidence="15">
    <location>
        <begin position="219"/>
        <end position="224"/>
    </location>
</feature>
<keyword evidence="17" id="KW-0624">Polysaccharide degradation</keyword>
<dbReference type="RefSeq" id="XP_037202488.1">
    <property type="nucleotide sequence ID" value="XM_037343305.1"/>
</dbReference>
<dbReference type="InterPro" id="IPR009057">
    <property type="entry name" value="Homeodomain-like_sf"/>
</dbReference>
<dbReference type="Gene3D" id="3.10.129.110">
    <property type="entry name" value="Polyketide synthase dehydratase"/>
    <property type="match status" value="1"/>
</dbReference>
<evidence type="ECO:0000256" key="13">
    <source>
        <dbReference type="ARBA" id="ARBA00023315"/>
    </source>
</evidence>
<feature type="domain" description="Carrier" evidence="18">
    <location>
        <begin position="2196"/>
        <end position="2281"/>
    </location>
</feature>
<dbReference type="FunFam" id="3.40.50.720:FF:000209">
    <property type="entry name" value="Polyketide synthase Pks12"/>
    <property type="match status" value="1"/>
</dbReference>
<dbReference type="PROSITE" id="PS50075">
    <property type="entry name" value="CARRIER"/>
    <property type="match status" value="1"/>
</dbReference>
<dbReference type="GO" id="GO:0044550">
    <property type="term" value="P:secondary metabolite biosynthetic process"/>
    <property type="evidence" value="ECO:0007669"/>
    <property type="project" value="UniProtKB-ARBA"/>
</dbReference>
<dbReference type="Gene3D" id="3.40.366.10">
    <property type="entry name" value="Malonyl-Coenzyme A Acyl Carrier Protein, domain 2"/>
    <property type="match status" value="2"/>
</dbReference>
<dbReference type="InterPro" id="IPR049551">
    <property type="entry name" value="PKS_DH_C"/>
</dbReference>
<comment type="similarity">
    <text evidence="2 17">Belongs to the glycosyl hydrolase 54 family.</text>
</comment>
<feature type="region of interest" description="N-terminal hotdog fold" evidence="16">
    <location>
        <begin position="785"/>
        <end position="922"/>
    </location>
</feature>
<dbReference type="CDD" id="cd02440">
    <property type="entry name" value="AdoMet_MTases"/>
    <property type="match status" value="1"/>
</dbReference>
<name>A0A8H5R0G6_9HYPO</name>
<dbReference type="PROSITE" id="PS00012">
    <property type="entry name" value="PHOSPHOPANTETHEINE"/>
    <property type="match status" value="1"/>
</dbReference>
<dbReference type="GO" id="GO:0045493">
    <property type="term" value="P:xylan catabolic process"/>
    <property type="evidence" value="ECO:0007669"/>
    <property type="project" value="UniProtKB-KW"/>
</dbReference>
<feature type="domain" description="HTH myb-type" evidence="20">
    <location>
        <begin position="56"/>
        <end position="110"/>
    </location>
</feature>
<reference evidence="22 23" key="1">
    <citation type="submission" date="2020-05" db="EMBL/GenBank/DDBJ databases">
        <title>Identification and distribution of gene clusters putatively required for synthesis of sphingolipid metabolism inhibitors in phylogenetically diverse species of the filamentous fungus Fusarium.</title>
        <authorList>
            <person name="Kim H.-S."/>
            <person name="Busman M."/>
            <person name="Brown D.W."/>
            <person name="Divon H."/>
            <person name="Uhlig S."/>
            <person name="Proctor R.H."/>
        </authorList>
    </citation>
    <scope>NUCLEOTIDE SEQUENCE [LARGE SCALE GENOMIC DNA]</scope>
    <source>
        <strain evidence="22 23">NRRL 66243</strain>
    </source>
</reference>
<dbReference type="Proteomes" id="UP000530670">
    <property type="component" value="Unassembled WGS sequence"/>
</dbReference>
<dbReference type="GO" id="GO:0031177">
    <property type="term" value="F:phosphopantetheine binding"/>
    <property type="evidence" value="ECO:0007669"/>
    <property type="project" value="InterPro"/>
</dbReference>
<evidence type="ECO:0000313" key="22">
    <source>
        <dbReference type="EMBL" id="KAF5623993.1"/>
    </source>
</evidence>
<dbReference type="SUPFAM" id="SSF51735">
    <property type="entry name" value="NAD(P)-binding Rossmann-fold domains"/>
    <property type="match status" value="2"/>
</dbReference>
<dbReference type="Pfam" id="PF00698">
    <property type="entry name" value="Acyl_transf_1"/>
    <property type="match status" value="1"/>
</dbReference>
<keyword evidence="12 17" id="KW-0326">Glycosidase</keyword>
<dbReference type="OrthoDB" id="329835at2759"/>
<proteinExistence type="inferred from homology"/>
<evidence type="ECO:0000256" key="11">
    <source>
        <dbReference type="ARBA" id="ARBA00023268"/>
    </source>
</evidence>
<dbReference type="EMBL" id="JAAQRI010000242">
    <property type="protein sequence ID" value="KAF5623993.1"/>
    <property type="molecule type" value="Genomic_DNA"/>
</dbReference>
<dbReference type="SUPFAM" id="SSF49899">
    <property type="entry name" value="Concanavalin A-like lectins/glucanases"/>
    <property type="match status" value="1"/>
</dbReference>
<dbReference type="SUPFAM" id="SSF110221">
    <property type="entry name" value="AbfB domain"/>
    <property type="match status" value="1"/>
</dbReference>
<keyword evidence="17" id="KW-0964">Secreted</keyword>
<dbReference type="CDD" id="cd00167">
    <property type="entry name" value="SANT"/>
    <property type="match status" value="2"/>
</dbReference>
<dbReference type="SUPFAM" id="SSF52151">
    <property type="entry name" value="FabD/lysophospholipase-like"/>
    <property type="match status" value="1"/>
</dbReference>
<dbReference type="CDD" id="cd23399">
    <property type="entry name" value="beta-trefoil_ABD_ABFB"/>
    <property type="match status" value="1"/>
</dbReference>
<dbReference type="Pfam" id="PF08240">
    <property type="entry name" value="ADH_N"/>
    <property type="match status" value="1"/>
</dbReference>
<dbReference type="InterPro" id="IPR013968">
    <property type="entry name" value="PKS_KR"/>
</dbReference>
<evidence type="ECO:0000259" key="21">
    <source>
        <dbReference type="PROSITE" id="PS52019"/>
    </source>
</evidence>
<evidence type="ECO:0000256" key="10">
    <source>
        <dbReference type="ARBA" id="ARBA00023180"/>
    </source>
</evidence>
<comment type="catalytic activity">
    <reaction evidence="1 17">
        <text>Hydrolysis of terminal non-reducing alpha-L-arabinofuranoside residues in alpha-L-arabinosides.</text>
        <dbReference type="EC" id="3.2.1.55"/>
    </reaction>
</comment>
<evidence type="ECO:0000256" key="5">
    <source>
        <dbReference type="ARBA" id="ARBA00022679"/>
    </source>
</evidence>
<keyword evidence="17" id="KW-0119">Carbohydrate metabolism</keyword>
<dbReference type="Gene3D" id="2.60.120.200">
    <property type="match status" value="1"/>
</dbReference>
<feature type="active site" description="Proton donor" evidence="14">
    <location>
        <position position="435"/>
    </location>
</feature>
<dbReference type="SMART" id="SM00822">
    <property type="entry name" value="PKS_KR"/>
    <property type="match status" value="1"/>
</dbReference>
<dbReference type="GO" id="GO:0046373">
    <property type="term" value="P:L-arabinose metabolic process"/>
    <property type="evidence" value="ECO:0007669"/>
    <property type="project" value="UniProtKB-UniRule"/>
</dbReference>
<evidence type="ECO:0000256" key="12">
    <source>
        <dbReference type="ARBA" id="ARBA00023295"/>
    </source>
</evidence>
<comment type="caution">
    <text evidence="22">The sequence shown here is derived from an EMBL/GenBank/DDBJ whole genome shotgun (WGS) entry which is preliminary data.</text>
</comment>
<dbReference type="InterPro" id="IPR013154">
    <property type="entry name" value="ADH-like_N"/>
</dbReference>
<dbReference type="Pfam" id="PF13602">
    <property type="entry name" value="ADH_zinc_N_2"/>
    <property type="match status" value="1"/>
</dbReference>
<evidence type="ECO:0000256" key="15">
    <source>
        <dbReference type="PIRSR" id="PIRSR638964-3"/>
    </source>
</evidence>
<feature type="domain" description="PKS/mFAS DH" evidence="21">
    <location>
        <begin position="785"/>
        <end position="1077"/>
    </location>
</feature>
<dbReference type="InterPro" id="IPR001227">
    <property type="entry name" value="Ac_transferase_dom_sf"/>
</dbReference>
<dbReference type="GO" id="GO:1901336">
    <property type="term" value="P:lactone biosynthetic process"/>
    <property type="evidence" value="ECO:0007669"/>
    <property type="project" value="UniProtKB-ARBA"/>
</dbReference>
<evidence type="ECO:0000256" key="16">
    <source>
        <dbReference type="PROSITE-ProRule" id="PRU01363"/>
    </source>
</evidence>
<gene>
    <name evidence="22" type="ORF">FTJAE_10460</name>
</gene>
<evidence type="ECO:0000256" key="1">
    <source>
        <dbReference type="ARBA" id="ARBA00001462"/>
    </source>
</evidence>
<dbReference type="InterPro" id="IPR015289">
    <property type="entry name" value="A-L-arabinofuranosidase_B_cat"/>
</dbReference>
<dbReference type="InterPro" id="IPR016035">
    <property type="entry name" value="Acyl_Trfase/lysoPLipase"/>
</dbReference>
<dbReference type="GeneID" id="59295575"/>
<dbReference type="InterPro" id="IPR006162">
    <property type="entry name" value="Ppantetheine_attach_site"/>
</dbReference>
<dbReference type="InterPro" id="IPR036195">
    <property type="entry name" value="AbfB_ABD_sf"/>
</dbReference>
<evidence type="ECO:0000256" key="8">
    <source>
        <dbReference type="ARBA" id="ARBA00022857"/>
    </source>
</evidence>
<keyword evidence="8" id="KW-0521">NADP</keyword>
<dbReference type="InterPro" id="IPR029063">
    <property type="entry name" value="SAM-dependent_MTases_sf"/>
</dbReference>
<dbReference type="GO" id="GO:0031222">
    <property type="term" value="P:arabinan catabolic process"/>
    <property type="evidence" value="ECO:0007669"/>
    <property type="project" value="UniProtKB-UniRule"/>
</dbReference>
<keyword evidence="6" id="KW-0732">Signal</keyword>
<keyword evidence="5" id="KW-0808">Transferase</keyword>
<dbReference type="CDD" id="cd05274">
    <property type="entry name" value="KR_FAS_SDR_x"/>
    <property type="match status" value="1"/>
</dbReference>
<dbReference type="EC" id="3.2.1.55" evidence="17"/>
<dbReference type="InterPro" id="IPR007934">
    <property type="entry name" value="AbfB_ABD"/>
</dbReference>
<dbReference type="InterPro" id="IPR042104">
    <property type="entry name" value="PKS_dehydratase_sf"/>
</dbReference>
<dbReference type="Pfam" id="PF14765">
    <property type="entry name" value="PS-DH"/>
    <property type="match status" value="1"/>
</dbReference>
<accession>A0A8H5R0G6</accession>
<dbReference type="SUPFAM" id="SSF46689">
    <property type="entry name" value="Homeodomain-like"/>
    <property type="match status" value="2"/>
</dbReference>
<dbReference type="FunFam" id="2.80.10.50:FF:000059">
    <property type="entry name" value="Probable alpha-L-arabinofuranosidase B"/>
    <property type="match status" value="1"/>
</dbReference>
<feature type="active site" description="Proton acceptor; for dehydratase activity" evidence="16">
    <location>
        <position position="820"/>
    </location>
</feature>
<evidence type="ECO:0000259" key="19">
    <source>
        <dbReference type="PROSITE" id="PS50090"/>
    </source>
</evidence>
<keyword evidence="13" id="KW-0012">Acyltransferase</keyword>
<feature type="disulfide bond" evidence="15">
    <location>
        <begin position="541"/>
        <end position="579"/>
    </location>
</feature>
<keyword evidence="9" id="KW-0560">Oxidoreductase</keyword>
<dbReference type="PANTHER" id="PTHR39447:SF2">
    <property type="entry name" value="ALPHA-L-ARABINOFURANOSIDASE B"/>
    <property type="match status" value="1"/>
</dbReference>
<evidence type="ECO:0000256" key="2">
    <source>
        <dbReference type="ARBA" id="ARBA00006963"/>
    </source>
</evidence>
<dbReference type="CDD" id="cd05195">
    <property type="entry name" value="enoyl_red"/>
    <property type="match status" value="1"/>
</dbReference>
<dbReference type="Gene3D" id="3.40.50.150">
    <property type="entry name" value="Vaccinia Virus protein VP39"/>
    <property type="match status" value="1"/>
</dbReference>
<dbReference type="Gene3D" id="3.40.50.720">
    <property type="entry name" value="NAD(P)-binding Rossmann-like Domain"/>
    <property type="match status" value="2"/>
</dbReference>
<dbReference type="InterPro" id="IPR013320">
    <property type="entry name" value="ConA-like_dom_sf"/>
</dbReference>
<dbReference type="InterPro" id="IPR049900">
    <property type="entry name" value="PKS_mFAS_DH"/>
</dbReference>
<feature type="domain" description="Myb-like" evidence="19">
    <location>
        <begin position="60"/>
        <end position="106"/>
    </location>
</feature>
<dbReference type="InterPro" id="IPR038964">
    <property type="entry name" value="ABFB"/>
</dbReference>
<keyword evidence="10" id="KW-0325">Glycoprotein</keyword>
<dbReference type="Pfam" id="PF00249">
    <property type="entry name" value="Myb_DNA-binding"/>
    <property type="match status" value="2"/>
</dbReference>
<dbReference type="InterPro" id="IPR009081">
    <property type="entry name" value="PP-bd_ACP"/>
</dbReference>
<keyword evidence="4" id="KW-0597">Phosphoprotein</keyword>
<evidence type="ECO:0000313" key="23">
    <source>
        <dbReference type="Proteomes" id="UP000530670"/>
    </source>
</evidence>
<keyword evidence="11" id="KW-0511">Multifunctional enzyme</keyword>
<dbReference type="Pfam" id="PF09206">
    <property type="entry name" value="ArabFuran-catal"/>
    <property type="match status" value="1"/>
</dbReference>
<comment type="subcellular location">
    <subcellularLocation>
        <location evidence="17">Secreted</location>
    </subcellularLocation>
</comment>
<dbReference type="SUPFAM" id="SSF50129">
    <property type="entry name" value="GroES-like"/>
    <property type="match status" value="1"/>
</dbReference>
<dbReference type="InterPro" id="IPR017930">
    <property type="entry name" value="Myb_dom"/>
</dbReference>
<dbReference type="GO" id="GO:0046556">
    <property type="term" value="F:alpha-L-arabinofuranosidase activity"/>
    <property type="evidence" value="ECO:0007669"/>
    <property type="project" value="UniProtKB-UniRule"/>
</dbReference>
<evidence type="ECO:0000259" key="20">
    <source>
        <dbReference type="PROSITE" id="PS51294"/>
    </source>
</evidence>
<evidence type="ECO:0000256" key="17">
    <source>
        <dbReference type="RuleBase" id="RU367111"/>
    </source>
</evidence>
<evidence type="ECO:0000256" key="14">
    <source>
        <dbReference type="PIRSR" id="PIRSR638964-1"/>
    </source>
</evidence>
<dbReference type="InterPro" id="IPR001005">
    <property type="entry name" value="SANT/Myb"/>
</dbReference>
<feature type="region of interest" description="C-terminal hotdog fold" evidence="16">
    <location>
        <begin position="932"/>
        <end position="1077"/>
    </location>
</feature>
<dbReference type="InterPro" id="IPR036291">
    <property type="entry name" value="NAD(P)-bd_dom_sf"/>
</dbReference>
<dbReference type="GO" id="GO:0045490">
    <property type="term" value="P:pectin catabolic process"/>
    <property type="evidence" value="ECO:0007669"/>
    <property type="project" value="TreeGrafter"/>
</dbReference>
<evidence type="ECO:0000256" key="9">
    <source>
        <dbReference type="ARBA" id="ARBA00023002"/>
    </source>
</evidence>
<evidence type="ECO:0000256" key="3">
    <source>
        <dbReference type="ARBA" id="ARBA00022450"/>
    </source>
</evidence>
<dbReference type="SMART" id="SM00829">
    <property type="entry name" value="PKS_ER"/>
    <property type="match status" value="1"/>
</dbReference>
<dbReference type="GO" id="GO:0016746">
    <property type="term" value="F:acyltransferase activity"/>
    <property type="evidence" value="ECO:0007669"/>
    <property type="project" value="UniProtKB-KW"/>
</dbReference>
<dbReference type="PROSITE" id="PS51294">
    <property type="entry name" value="HTH_MYB"/>
    <property type="match status" value="2"/>
</dbReference>
<dbReference type="Pfam" id="PF08242">
    <property type="entry name" value="Methyltransf_12"/>
    <property type="match status" value="1"/>
</dbReference>
<organism evidence="22 23">
    <name type="scientific">Fusarium tjaetaba</name>
    <dbReference type="NCBI Taxonomy" id="1567544"/>
    <lineage>
        <taxon>Eukaryota</taxon>
        <taxon>Fungi</taxon>
        <taxon>Dikarya</taxon>
        <taxon>Ascomycota</taxon>
        <taxon>Pezizomycotina</taxon>
        <taxon>Sordariomycetes</taxon>
        <taxon>Hypocreomycetidae</taxon>
        <taxon>Hypocreales</taxon>
        <taxon>Nectriaceae</taxon>
        <taxon>Fusarium</taxon>
        <taxon>Fusarium fujikuroi species complex</taxon>
    </lineage>
</organism>
<feature type="active site" description="Proton donor; for dehydratase activity" evidence="16">
    <location>
        <position position="994"/>
    </location>
</feature>
<dbReference type="SUPFAM" id="SSF47336">
    <property type="entry name" value="ACP-like"/>
    <property type="match status" value="1"/>
</dbReference>
<dbReference type="InterPro" id="IPR057326">
    <property type="entry name" value="KR_dom"/>
</dbReference>
<sequence length="2286" mass="250931">MSTRKSTELRRWTPEEDRLLNEQVSNYTGTINWVAIAQVHRGRSNKDCRNRWTKIRRIWNRGAWTSDEDKRLLDAIATHGHSWTSVSEAVGNRSPDQCAKHWTTSLDPDLSREEWTDRDGSIFRTDRLLKLPTDMTFRKTSYLLSGLAAAGTHALSGPCDIYADGGTPCVAAFGTTRALYGSYSGPLYQLQRGSDGQTTDIVPTSPGGVADVSVQDTFCANTTCAIPIIYDQSGKGNHLTRAPPGGGSKGPAPGQYDDLAAAYGAPVLVNGQKAYGIFVHSTVGYRNDETTGVAVKNEAEGLYAIFDGTHYNDKCCFDFGNAETTNHADDNGSMEAIYFGVNTEWGSGAGSGPWVMADMENGLFSGQGAGYNPGDPTIESRFVTAFLKGNSTNLWALRGGNSTTKSLSTFYSGPRPNGYYPMDKQGAIVLGIGGDNGNLDQGTWYEGVLTSGYPSDKTEDKVQANIEQAGFTATSLANGPPLNIGSTITIKATTPGFANRYLAHGGSTVDTQVITSSSDTSVKQKGSWIVRQGLVTSALGCVSLESVDTPGSFIRHSGFKLYIDANDGSKQFSEDATWCPQQSFDSTGSNALRSWSYPTRYFRHYDNTGYAAMDGGWEVFDASTDFTEDASWVINRLDSFEISKIVKPALGSKCDLVFAFTGQGAQWAGLGLELLRSDGTFKDTVDYLDTELSRLSNGPNWNMRDAVVGHSSGEIAAAYAWGAISAQDAIRVTYCRGNSTIALKSLRKGGMAAIANVTSTGDANVLELVVGTIQSEMKSNAGYIPTLVRRKDAHLSILSTAGNLWLAGTPDIDLSAVNLHGRPEGGELLTDLPTYSWHYDGEYWSENRLSRDRRFRKFDHHELLGARVLESADARPAWRYKLRVQDASWLRITLFTISSFTATTNTWTKHVSGQVRSGQTFVPDTPNIEPLPCKVPASVMYNVWRRFGMNYGGRFRGLDDISTHTTEKRAVGTIHQKCLPGESGLYSVHPASIDTAFHLSSVCLYHRLSRNFRAHSVPKYIKEMYVRRPDGPIRVVGDAVNKGRGRSISNLMGVSNGQVVLSWKGLELSPLSDGSDFVDDDPHAAAVLEWKTDAEFIDATRLFRSLKKDPDDEQHRLVDTMGLACIIESRHQLARLERTQWHLVKFRDWMDIPYTEAVEERYPHVSNCAEIATMSSQERQQLIRDYLAASKGTEAEAVAISLYRIFDNSVRFFTGEADPLEVLMADNILMRMYDFTNNADHLHFLTLLGHKKPTMRVLEIGAGKGGTTATILPALRSDQGERMYGSYVYSDISAWFFMGAKERFCDYHAIEYSVLNITQDPISQGFEEGSLDLVVSSNCLHATPDLAKTLSNVRKLLHPEGRLFLMELSPESSKSVNYVMGPLVGWWLSEDGRENEPYVSVGIWHEKLLQAGFSGVEAYAFDGNMSNSIIARPVQPRCEQLKRVSIITNELDHPAVAEVIKYLQGKGLGLDLFSLGQVLTPGQPAVFLMDLEAAFLANITEEQFKSFKRTLFSVQDVPFCWTFPSRVTDGEVDTDFESEYAFHAGTIQVGRMHWININSELQDKRPEVRMESLVIGKPGIIQTLHWKQKTSPVLKAEDWVQVDTRAVGLNFKDVLIAMGIVEATKDGLAAGDFGFEGAGVVTRIGSDVQHLGVGDRVAFSSTGCFSTSQAMPEIYCTKIHDSLTFEEAATMPCVFGTAMYGLVDLARLEAEQSVLIHSACGGVGQAAIQIAKMIGAEIFCTVGSEEKIGYLISVFSIPRDHIFNSRDISFRQGILKATYGRGVDVVLNSLSGELLHESWNCVAKFGTMVEIGKRDFIGKAELAMDRFENNRTFVGLDHTELWAHKPKVASRVLNKIIELHGQGKLGPIGPIKTFEAARVEEAFRYMQKGQHIGKIVVTVPESPATHAPEAEPARRELDLRDDQTYVFAGGLGGLGQSIATYLAEKGARHLLFFSRSATQFAESNPAFFEELGSLGCSTKVVSGNINNRADVEKAVASATYPIAGFLQAAMVLQTAVLPKVLGTRNFEEALETQEEPLDFFFLFSSVSGTAGQIGQANYAAGNTFMDAYAQYRHGQGLACSTLAIGIMEDVGFLARERHLLEALRATSLHFLHEQDLLDSLEFVLGPRACLANDTSDRSTSVEEKTDEYARLTRGYINNSHVVVGLRSKLPPPLAHEPHGLEEEPALKEFLSSCGKTPELLDADAIADFLAHEIGTTLFNFMMRSDEEPDLTVPLASAGVDSLVSIELRNWFRQKVGVPFTVVEIVGAASIADLGRMTAEKLAEKYK</sequence>
<protein>
    <recommendedName>
        <fullName evidence="17">Alpha-L-arabinofuranosidase</fullName>
        <ecNumber evidence="17">3.2.1.55</ecNumber>
    </recommendedName>
</protein>
<dbReference type="SUPFAM" id="SSF53335">
    <property type="entry name" value="S-adenosyl-L-methionine-dependent methyltransferases"/>
    <property type="match status" value="1"/>
</dbReference>
<feature type="disulfide bond" evidence="15">
    <location>
        <begin position="159"/>
        <end position="169"/>
    </location>
</feature>
<dbReference type="PROSITE" id="PS50090">
    <property type="entry name" value="MYB_LIKE"/>
    <property type="match status" value="2"/>
</dbReference>
<keyword evidence="17" id="KW-0858">Xylan degradation</keyword>
<dbReference type="PROSITE" id="PS52019">
    <property type="entry name" value="PKS_MFAS_DH"/>
    <property type="match status" value="1"/>
</dbReference>
<dbReference type="SMART" id="SM00827">
    <property type="entry name" value="PKS_AT"/>
    <property type="match status" value="1"/>
</dbReference>
<dbReference type="InterPro" id="IPR036736">
    <property type="entry name" value="ACP-like_sf"/>
</dbReference>
<keyword evidence="3" id="KW-0596">Phosphopantetheine</keyword>
<dbReference type="InterPro" id="IPR020806">
    <property type="entry name" value="PKS_PP-bd"/>
</dbReference>
<dbReference type="InterPro" id="IPR014043">
    <property type="entry name" value="Acyl_transferase_dom"/>
</dbReference>
<dbReference type="SMART" id="SM00823">
    <property type="entry name" value="PKS_PP"/>
    <property type="match status" value="1"/>
</dbReference>